<proteinExistence type="predicted"/>
<dbReference type="Proteomes" id="UP001234178">
    <property type="component" value="Unassembled WGS sequence"/>
</dbReference>
<name>A0ABR0B2K1_9CRUS</name>
<accession>A0ABR0B2K1</accession>
<sequence>MKEDEDLQKLIKDIPLKKSLAIKKQKQVQAHLNSLMELLKQVEVGLKDQLMKNDLHLAGIMSLDEKLAFAQENKDMTVAAVRETVNFQCDESLAEVANIAEYYELQKRNHFESSKFRKSSHPNIFFIRRWFLQQLVNSGKLVYHRSKSYACIASGLHNLEAMEDCFETVSLSSIENRHSPPQLPTVTVTSSTTTISPSVVEQSLNKPSNSNLAWGPAPTIRQRPFVPSLRCIASGLHNLW</sequence>
<evidence type="ECO:0000313" key="1">
    <source>
        <dbReference type="EMBL" id="KAK4035915.1"/>
    </source>
</evidence>
<dbReference type="EMBL" id="JAOYFB010000040">
    <property type="protein sequence ID" value="KAK4035915.1"/>
    <property type="molecule type" value="Genomic_DNA"/>
</dbReference>
<evidence type="ECO:0000313" key="2">
    <source>
        <dbReference type="Proteomes" id="UP001234178"/>
    </source>
</evidence>
<keyword evidence="2" id="KW-1185">Reference proteome</keyword>
<gene>
    <name evidence="1" type="ORF">OUZ56_027993</name>
</gene>
<comment type="caution">
    <text evidence="1">The sequence shown here is derived from an EMBL/GenBank/DDBJ whole genome shotgun (WGS) entry which is preliminary data.</text>
</comment>
<protein>
    <submittedName>
        <fullName evidence="1">Uncharacterized protein</fullName>
    </submittedName>
</protein>
<reference evidence="1 2" key="1">
    <citation type="journal article" date="2023" name="Nucleic Acids Res.">
        <title>The hologenome of Daphnia magna reveals possible DNA methylation and microbiome-mediated evolution of the host genome.</title>
        <authorList>
            <person name="Chaturvedi A."/>
            <person name="Li X."/>
            <person name="Dhandapani V."/>
            <person name="Marshall H."/>
            <person name="Kissane S."/>
            <person name="Cuenca-Cambronero M."/>
            <person name="Asole G."/>
            <person name="Calvet F."/>
            <person name="Ruiz-Romero M."/>
            <person name="Marangio P."/>
            <person name="Guigo R."/>
            <person name="Rago D."/>
            <person name="Mirbahai L."/>
            <person name="Eastwood N."/>
            <person name="Colbourne J.K."/>
            <person name="Zhou J."/>
            <person name="Mallon E."/>
            <person name="Orsini L."/>
        </authorList>
    </citation>
    <scope>NUCLEOTIDE SEQUENCE [LARGE SCALE GENOMIC DNA]</scope>
    <source>
        <strain evidence="1">LRV0_1</strain>
    </source>
</reference>
<organism evidence="1 2">
    <name type="scientific">Daphnia magna</name>
    <dbReference type="NCBI Taxonomy" id="35525"/>
    <lineage>
        <taxon>Eukaryota</taxon>
        <taxon>Metazoa</taxon>
        <taxon>Ecdysozoa</taxon>
        <taxon>Arthropoda</taxon>
        <taxon>Crustacea</taxon>
        <taxon>Branchiopoda</taxon>
        <taxon>Diplostraca</taxon>
        <taxon>Cladocera</taxon>
        <taxon>Anomopoda</taxon>
        <taxon>Daphniidae</taxon>
        <taxon>Daphnia</taxon>
    </lineage>
</organism>